<dbReference type="Gene3D" id="3.30.40.10">
    <property type="entry name" value="Zinc/RING finger domain, C3HC4 (zinc finger)"/>
    <property type="match status" value="1"/>
</dbReference>
<dbReference type="GO" id="GO:0008270">
    <property type="term" value="F:zinc ion binding"/>
    <property type="evidence" value="ECO:0007669"/>
    <property type="project" value="UniProtKB-KW"/>
</dbReference>
<dbReference type="GO" id="GO:0005634">
    <property type="term" value="C:nucleus"/>
    <property type="evidence" value="ECO:0007669"/>
    <property type="project" value="TreeGrafter"/>
</dbReference>
<feature type="compositionally biased region" description="Acidic residues" evidence="5">
    <location>
        <begin position="202"/>
        <end position="213"/>
    </location>
</feature>
<feature type="compositionally biased region" description="Acidic residues" evidence="5">
    <location>
        <begin position="284"/>
        <end position="317"/>
    </location>
</feature>
<keyword evidence="2 4" id="KW-0863">Zinc-finger</keyword>
<dbReference type="GO" id="GO:0061630">
    <property type="term" value="F:ubiquitin protein ligase activity"/>
    <property type="evidence" value="ECO:0007669"/>
    <property type="project" value="TreeGrafter"/>
</dbReference>
<feature type="compositionally biased region" description="Acidic residues" evidence="5">
    <location>
        <begin position="379"/>
        <end position="401"/>
    </location>
</feature>
<feature type="domain" description="RING-type" evidence="6">
    <location>
        <begin position="31"/>
        <end position="72"/>
    </location>
</feature>
<sequence length="505" mass="55123">MASSGGTTAEASGLVHTLQGHIDDIRTLVQCGICIRPLYEPFTLACGHTFCYSCLTSWFSGGKEKRTCPDCRAPVKTQPAPAYLIRTMVQMFTGRAELLDKGESTKEHAKNQKEEAEKLDQDKANNHPTRGGLFGGLFRPRDAIPKPVIDVDDGVMRCPHCAWELEEGDTCAGCGYEYHPDDNESDDSESGGYSTSGLGSMGDDDDDVDETDGQDAVLTNYGSTHPHNMMGSGFPGFMMPPSAQDLLGRLSFQGHPDFRNRAQDAPNPWSYSGFGNRANGRAYDEDDDEDVDSDESNEDEEGENEYDEDDPFIDDDGFSGPPTSSFVGNHGHDTSGEVYDLESPSSTGTAVDEEEDGDEHPSTDGLLQWRDTTSYIEQNTDESGDEEGVGDSEADSDEEEVNIPSRRRRPPAASRCLPFQVPSEAPWLSARTNSTRAGRPVIPDSDEVEDSSASEYSSEPASRPAARRPGVSVGNAISLDDSDDDQPVGPMRRNTQRRNMRFSPY</sequence>
<evidence type="ECO:0000256" key="5">
    <source>
        <dbReference type="SAM" id="MobiDB-lite"/>
    </source>
</evidence>
<evidence type="ECO:0000313" key="7">
    <source>
        <dbReference type="EMBL" id="CAG8374250.1"/>
    </source>
</evidence>
<comment type="caution">
    <text evidence="7">The sequence shown here is derived from an EMBL/GenBank/DDBJ whole genome shotgun (WGS) entry which is preliminary data.</text>
</comment>
<dbReference type="AlphaFoldDB" id="A0A9W4J7C4"/>
<feature type="compositionally biased region" description="Basic residues" evidence="5">
    <location>
        <begin position="494"/>
        <end position="505"/>
    </location>
</feature>
<dbReference type="GO" id="GO:0043161">
    <property type="term" value="P:proteasome-mediated ubiquitin-dependent protein catabolic process"/>
    <property type="evidence" value="ECO:0007669"/>
    <property type="project" value="TreeGrafter"/>
</dbReference>
<dbReference type="OrthoDB" id="6105938at2759"/>
<dbReference type="PROSITE" id="PS00518">
    <property type="entry name" value="ZF_RING_1"/>
    <property type="match status" value="1"/>
</dbReference>
<dbReference type="InterPro" id="IPR001841">
    <property type="entry name" value="Znf_RING"/>
</dbReference>
<feature type="region of interest" description="Disordered" evidence="5">
    <location>
        <begin position="182"/>
        <end position="226"/>
    </location>
</feature>
<dbReference type="PROSITE" id="PS50089">
    <property type="entry name" value="ZF_RING_2"/>
    <property type="match status" value="1"/>
</dbReference>
<protein>
    <recommendedName>
        <fullName evidence="6">RING-type domain-containing protein</fullName>
    </recommendedName>
</protein>
<reference evidence="7" key="1">
    <citation type="submission" date="2021-07" db="EMBL/GenBank/DDBJ databases">
        <authorList>
            <person name="Branca A.L. A."/>
        </authorList>
    </citation>
    <scope>NUCLEOTIDE SEQUENCE</scope>
</reference>
<dbReference type="InterPro" id="IPR017907">
    <property type="entry name" value="Znf_RING_CS"/>
</dbReference>
<proteinExistence type="predicted"/>
<accession>A0A9W4J7C4</accession>
<dbReference type="CDD" id="cd16568">
    <property type="entry name" value="RING-HC_ScPSH1-like"/>
    <property type="match status" value="1"/>
</dbReference>
<feature type="region of interest" description="Disordered" evidence="5">
    <location>
        <begin position="253"/>
        <end position="505"/>
    </location>
</feature>
<organism evidence="7 8">
    <name type="scientific">Penicillium salamii</name>
    <dbReference type="NCBI Taxonomy" id="1612424"/>
    <lineage>
        <taxon>Eukaryota</taxon>
        <taxon>Fungi</taxon>
        <taxon>Dikarya</taxon>
        <taxon>Ascomycota</taxon>
        <taxon>Pezizomycotina</taxon>
        <taxon>Eurotiomycetes</taxon>
        <taxon>Eurotiomycetidae</taxon>
        <taxon>Eurotiales</taxon>
        <taxon>Aspergillaceae</taxon>
        <taxon>Penicillium</taxon>
    </lineage>
</organism>
<keyword evidence="3" id="KW-0862">Zinc</keyword>
<feature type="compositionally biased region" description="Basic and acidic residues" evidence="5">
    <location>
        <begin position="100"/>
        <end position="125"/>
    </location>
</feature>
<evidence type="ECO:0000256" key="3">
    <source>
        <dbReference type="ARBA" id="ARBA00022833"/>
    </source>
</evidence>
<dbReference type="SMART" id="SM00184">
    <property type="entry name" value="RING"/>
    <property type="match status" value="1"/>
</dbReference>
<evidence type="ECO:0000256" key="2">
    <source>
        <dbReference type="ARBA" id="ARBA00022771"/>
    </source>
</evidence>
<dbReference type="PANTHER" id="PTHR15898:SF13">
    <property type="entry name" value="BIFUNCTIONAL APOPTOSIS REGULATOR"/>
    <property type="match status" value="1"/>
</dbReference>
<keyword evidence="1" id="KW-0479">Metal-binding</keyword>
<dbReference type="InterPro" id="IPR018957">
    <property type="entry name" value="Znf_C3HC4_RING-type"/>
</dbReference>
<evidence type="ECO:0000313" key="8">
    <source>
        <dbReference type="Proteomes" id="UP001152646"/>
    </source>
</evidence>
<gene>
    <name evidence="7" type="ORF">PSALAMII_LOCUS5274</name>
</gene>
<dbReference type="SUPFAM" id="SSF57850">
    <property type="entry name" value="RING/U-box"/>
    <property type="match status" value="1"/>
</dbReference>
<evidence type="ECO:0000259" key="6">
    <source>
        <dbReference type="PROSITE" id="PS50089"/>
    </source>
</evidence>
<dbReference type="Proteomes" id="UP001152646">
    <property type="component" value="Unassembled WGS sequence"/>
</dbReference>
<evidence type="ECO:0000256" key="1">
    <source>
        <dbReference type="ARBA" id="ARBA00022723"/>
    </source>
</evidence>
<dbReference type="InterPro" id="IPR013083">
    <property type="entry name" value="Znf_RING/FYVE/PHD"/>
</dbReference>
<dbReference type="Pfam" id="PF00097">
    <property type="entry name" value="zf-C3HC4"/>
    <property type="match status" value="1"/>
</dbReference>
<feature type="region of interest" description="Disordered" evidence="5">
    <location>
        <begin position="100"/>
        <end position="137"/>
    </location>
</feature>
<feature type="compositionally biased region" description="Low complexity" evidence="5">
    <location>
        <begin position="453"/>
        <end position="469"/>
    </location>
</feature>
<name>A0A9W4J7C4_9EURO</name>
<evidence type="ECO:0000256" key="4">
    <source>
        <dbReference type="PROSITE-ProRule" id="PRU00175"/>
    </source>
</evidence>
<dbReference type="PANTHER" id="PTHR15898">
    <property type="entry name" value="BIFUNCTIONAL APOPTOSIS REGULATOR"/>
    <property type="match status" value="1"/>
</dbReference>
<dbReference type="EMBL" id="CAJVPA010000184">
    <property type="protein sequence ID" value="CAG8374250.1"/>
    <property type="molecule type" value="Genomic_DNA"/>
</dbReference>